<evidence type="ECO:0000313" key="3">
    <source>
        <dbReference type="EMBL" id="TXE11942.1"/>
    </source>
</evidence>
<dbReference type="GO" id="GO:0006145">
    <property type="term" value="P:purine nucleobase catabolic process"/>
    <property type="evidence" value="ECO:0007669"/>
    <property type="project" value="TreeGrafter"/>
</dbReference>
<sequence length="418" mass="45187">MNILIKSATIIDSKSDFNNAKQDILIENGTILKIAKNIETPNNYPEITLDNLHVSPGWFDSSVSFGEPGFEERETINNGLKVAAASGFTTIALNANTNPVSDSNSHITYVKTKTANNAVTVLPIGALTVGCKGEDLAELYDMTTAGAVSFYDYKKPISNPNLMKIALQYAANFNGLIQSFPQENNLVGKGVVNEHITSTKLGLKGIPALAEELQVARDLFLLEYTGGKLHIPTISSAKSVALIKEAKKKKLDVTCSVAIHNLFFTDAVLTSFDSNFKVLPPLRTKTDIDALIEGLNDGTIDMVTTDHMPIDIEEKKVEFDHAAYGSIGLETAFGALQTIFNTQKTVDILTKGKQRFGATSTAINIGAHANLTLFNPEGKYTFSNNNIISTSKNSMFLNATLKGTVYGIIANNTLAINQ</sequence>
<proteinExistence type="predicted"/>
<dbReference type="Gene3D" id="3.20.20.140">
    <property type="entry name" value="Metal-dependent hydrolases"/>
    <property type="match status" value="1"/>
</dbReference>
<dbReference type="OrthoDB" id="9765462at2"/>
<keyword evidence="4" id="KW-1185">Reference proteome</keyword>
<evidence type="ECO:0000313" key="4">
    <source>
        <dbReference type="Proteomes" id="UP000321790"/>
    </source>
</evidence>
<accession>A0A5C7B271</accession>
<organism evidence="3 4">
    <name type="scientific">Seonamhaeicola algicola</name>
    <dbReference type="NCBI Taxonomy" id="1719036"/>
    <lineage>
        <taxon>Bacteria</taxon>
        <taxon>Pseudomonadati</taxon>
        <taxon>Bacteroidota</taxon>
        <taxon>Flavobacteriia</taxon>
        <taxon>Flavobacteriales</taxon>
        <taxon>Flavobacteriaceae</taxon>
    </lineage>
</organism>
<dbReference type="SUPFAM" id="SSF51556">
    <property type="entry name" value="Metallo-dependent hydrolases"/>
    <property type="match status" value="1"/>
</dbReference>
<dbReference type="Gene3D" id="2.30.40.10">
    <property type="entry name" value="Urease, subunit C, domain 1"/>
    <property type="match status" value="1"/>
</dbReference>
<dbReference type="InterPro" id="IPR004722">
    <property type="entry name" value="DHOase"/>
</dbReference>
<dbReference type="SUPFAM" id="SSF51338">
    <property type="entry name" value="Composite domain of metallo-dependent hydrolases"/>
    <property type="match status" value="1"/>
</dbReference>
<evidence type="ECO:0000259" key="2">
    <source>
        <dbReference type="Pfam" id="PF12890"/>
    </source>
</evidence>
<dbReference type="GO" id="GO:0004151">
    <property type="term" value="F:dihydroorotase activity"/>
    <property type="evidence" value="ECO:0007669"/>
    <property type="project" value="InterPro"/>
</dbReference>
<dbReference type="InterPro" id="IPR032466">
    <property type="entry name" value="Metal_Hydrolase"/>
</dbReference>
<dbReference type="EMBL" id="VOSC01000019">
    <property type="protein sequence ID" value="TXE11942.1"/>
    <property type="molecule type" value="Genomic_DNA"/>
</dbReference>
<dbReference type="PANTHER" id="PTHR43668:SF2">
    <property type="entry name" value="ALLANTOINASE"/>
    <property type="match status" value="1"/>
</dbReference>
<name>A0A5C7B271_9FLAO</name>
<keyword evidence="1" id="KW-0665">Pyrimidine biosynthesis</keyword>
<dbReference type="RefSeq" id="WP_147133923.1">
    <property type="nucleotide sequence ID" value="NZ_VOSC01000019.1"/>
</dbReference>
<dbReference type="Pfam" id="PF12890">
    <property type="entry name" value="DHOase"/>
    <property type="match status" value="1"/>
</dbReference>
<dbReference type="GO" id="GO:0006221">
    <property type="term" value="P:pyrimidine nucleotide biosynthetic process"/>
    <property type="evidence" value="ECO:0007669"/>
    <property type="project" value="UniProtKB-KW"/>
</dbReference>
<dbReference type="InterPro" id="IPR024403">
    <property type="entry name" value="DHOase_cat"/>
</dbReference>
<dbReference type="CDD" id="cd01317">
    <property type="entry name" value="DHOase_IIa"/>
    <property type="match status" value="1"/>
</dbReference>
<protein>
    <submittedName>
        <fullName evidence="3">Dihydroorotase</fullName>
    </submittedName>
</protein>
<reference evidence="4" key="1">
    <citation type="submission" date="2019-08" db="EMBL/GenBank/DDBJ databases">
        <title>Seonamhaeicola sediminis sp. nov., isolated from marine sediment.</title>
        <authorList>
            <person name="Cao W.R."/>
        </authorList>
    </citation>
    <scope>NUCLEOTIDE SEQUENCE [LARGE SCALE GENOMIC DNA]</scope>
    <source>
        <strain evidence="4">Gy8</strain>
    </source>
</reference>
<dbReference type="InterPro" id="IPR011059">
    <property type="entry name" value="Metal-dep_hydrolase_composite"/>
</dbReference>
<dbReference type="GO" id="GO:0004038">
    <property type="term" value="F:allantoinase activity"/>
    <property type="evidence" value="ECO:0007669"/>
    <property type="project" value="TreeGrafter"/>
</dbReference>
<gene>
    <name evidence="3" type="ORF">FUA26_07715</name>
</gene>
<evidence type="ECO:0000256" key="1">
    <source>
        <dbReference type="ARBA" id="ARBA00022975"/>
    </source>
</evidence>
<dbReference type="Proteomes" id="UP000321790">
    <property type="component" value="Unassembled WGS sequence"/>
</dbReference>
<dbReference type="InterPro" id="IPR050138">
    <property type="entry name" value="DHOase/Allantoinase_Hydrolase"/>
</dbReference>
<comment type="caution">
    <text evidence="3">The sequence shown here is derived from an EMBL/GenBank/DDBJ whole genome shotgun (WGS) entry which is preliminary data.</text>
</comment>
<feature type="domain" description="Dihydroorotase catalytic" evidence="2">
    <location>
        <begin position="56"/>
        <end position="237"/>
    </location>
</feature>
<dbReference type="GO" id="GO:0005737">
    <property type="term" value="C:cytoplasm"/>
    <property type="evidence" value="ECO:0007669"/>
    <property type="project" value="TreeGrafter"/>
</dbReference>
<dbReference type="PANTHER" id="PTHR43668">
    <property type="entry name" value="ALLANTOINASE"/>
    <property type="match status" value="1"/>
</dbReference>
<dbReference type="GO" id="GO:0046872">
    <property type="term" value="F:metal ion binding"/>
    <property type="evidence" value="ECO:0007669"/>
    <property type="project" value="InterPro"/>
</dbReference>
<dbReference type="AlphaFoldDB" id="A0A5C7B271"/>